<feature type="domain" description="HTH cro/C1-type" evidence="1">
    <location>
        <begin position="18"/>
        <end position="72"/>
    </location>
</feature>
<dbReference type="EMBL" id="SUMC01000059">
    <property type="protein sequence ID" value="TKA03007.1"/>
    <property type="molecule type" value="Genomic_DNA"/>
</dbReference>
<dbReference type="PROSITE" id="PS50943">
    <property type="entry name" value="HTH_CROC1"/>
    <property type="match status" value="1"/>
</dbReference>
<dbReference type="SMART" id="SM00530">
    <property type="entry name" value="HTH_XRE"/>
    <property type="match status" value="1"/>
</dbReference>
<name>A0A4U0S4J9_9ACTN</name>
<comment type="caution">
    <text evidence="2">The sequence shown here is derived from an EMBL/GenBank/DDBJ whole genome shotgun (WGS) entry which is preliminary data.</text>
</comment>
<reference evidence="2 3" key="1">
    <citation type="submission" date="2019-04" db="EMBL/GenBank/DDBJ databases">
        <title>Streptomyces oryziradicis sp. nov., a novel actinomycete isolated from rhizosphere soil of rice (Oryza sativa L.).</title>
        <authorList>
            <person name="Li C."/>
        </authorList>
    </citation>
    <scope>NUCLEOTIDE SEQUENCE [LARGE SCALE GENOMIC DNA]</scope>
    <source>
        <strain evidence="2 3">NEAU-C40</strain>
    </source>
</reference>
<dbReference type="InterPro" id="IPR043917">
    <property type="entry name" value="DUF5753"/>
</dbReference>
<dbReference type="SUPFAM" id="SSF47413">
    <property type="entry name" value="lambda repressor-like DNA-binding domains"/>
    <property type="match status" value="1"/>
</dbReference>
<dbReference type="GO" id="GO:0003677">
    <property type="term" value="F:DNA binding"/>
    <property type="evidence" value="ECO:0007669"/>
    <property type="project" value="InterPro"/>
</dbReference>
<dbReference type="Pfam" id="PF13560">
    <property type="entry name" value="HTH_31"/>
    <property type="match status" value="1"/>
</dbReference>
<dbReference type="InterPro" id="IPR001387">
    <property type="entry name" value="Cro/C1-type_HTH"/>
</dbReference>
<dbReference type="AlphaFoldDB" id="A0A4U0S4J9"/>
<dbReference type="Pfam" id="PF19054">
    <property type="entry name" value="DUF5753"/>
    <property type="match status" value="1"/>
</dbReference>
<keyword evidence="3" id="KW-1185">Reference proteome</keyword>
<dbReference type="InterPro" id="IPR010982">
    <property type="entry name" value="Lambda_DNA-bd_dom_sf"/>
</dbReference>
<dbReference type="Gene3D" id="1.10.260.40">
    <property type="entry name" value="lambda repressor-like DNA-binding domains"/>
    <property type="match status" value="1"/>
</dbReference>
<gene>
    <name evidence="2" type="ORF">FCI23_37845</name>
</gene>
<dbReference type="CDD" id="cd00093">
    <property type="entry name" value="HTH_XRE"/>
    <property type="match status" value="1"/>
</dbReference>
<proteinExistence type="predicted"/>
<accession>A0A4U0S4J9</accession>
<evidence type="ECO:0000259" key="1">
    <source>
        <dbReference type="PROSITE" id="PS50943"/>
    </source>
</evidence>
<protein>
    <submittedName>
        <fullName evidence="2">Helix-turn-helix domain-containing protein</fullName>
    </submittedName>
</protein>
<dbReference type="OrthoDB" id="5172945at2"/>
<dbReference type="Proteomes" id="UP000305778">
    <property type="component" value="Unassembled WGS sequence"/>
</dbReference>
<evidence type="ECO:0000313" key="3">
    <source>
        <dbReference type="Proteomes" id="UP000305778"/>
    </source>
</evidence>
<dbReference type="RefSeq" id="WP_136728706.1">
    <property type="nucleotide sequence ID" value="NZ_SUMC01000059.1"/>
</dbReference>
<evidence type="ECO:0000313" key="2">
    <source>
        <dbReference type="EMBL" id="TKA03007.1"/>
    </source>
</evidence>
<sequence length="284" mass="31716">MPPRKSPTVRQKRLGAELRKLREAEGLTFEAAAAVLECGKAKISRIETGVNGIRPVDLRVLLKAYGVQDEALTEALLGMAREGRTKGWWNRYGDVLSDGFTDLAEMESKAVALHSWETTLVPGLLQTADYMRVLFRRGRLDVADEELEHHVAGRMHRQLALDRDNAPQLWAVIYEPVLQAKFGGPSVMRDQLLHLARMAQRDHITIQVLPYTTESHRGVNGSFTIVNTPPPGMDVVRADTIATSLYIEEDAQVRAYRQVFDQLRAAALGPTPSLELIRSSAERL</sequence>
<organism evidence="2 3">
    <name type="scientific">Actinacidiphila oryziradicis</name>
    <dbReference type="NCBI Taxonomy" id="2571141"/>
    <lineage>
        <taxon>Bacteria</taxon>
        <taxon>Bacillati</taxon>
        <taxon>Actinomycetota</taxon>
        <taxon>Actinomycetes</taxon>
        <taxon>Kitasatosporales</taxon>
        <taxon>Streptomycetaceae</taxon>
        <taxon>Actinacidiphila</taxon>
    </lineage>
</organism>